<name>A0AAW9SGL7_9BACT</name>
<evidence type="ECO:0000256" key="6">
    <source>
        <dbReference type="RuleBase" id="RU365089"/>
    </source>
</evidence>
<feature type="region of interest" description="Disordered" evidence="7">
    <location>
        <begin position="43"/>
        <end position="91"/>
    </location>
</feature>
<evidence type="ECO:0000256" key="3">
    <source>
        <dbReference type="ARBA" id="ARBA00022578"/>
    </source>
</evidence>
<evidence type="ECO:0000256" key="4">
    <source>
        <dbReference type="ARBA" id="ARBA00023125"/>
    </source>
</evidence>
<dbReference type="Pfam" id="PF00872">
    <property type="entry name" value="Transposase_mut"/>
    <property type="match status" value="1"/>
</dbReference>
<dbReference type="EMBL" id="JBDKWZ010000011">
    <property type="protein sequence ID" value="MEN7550001.1"/>
    <property type="molecule type" value="Genomic_DNA"/>
</dbReference>
<gene>
    <name evidence="8" type="ORF">AAG747_18900</name>
</gene>
<dbReference type="AlphaFoldDB" id="A0AAW9SGL7"/>
<organism evidence="8 9">
    <name type="scientific">Rapidithrix thailandica</name>
    <dbReference type="NCBI Taxonomy" id="413964"/>
    <lineage>
        <taxon>Bacteria</taxon>
        <taxon>Pseudomonadati</taxon>
        <taxon>Bacteroidota</taxon>
        <taxon>Cytophagia</taxon>
        <taxon>Cytophagales</taxon>
        <taxon>Flammeovirgaceae</taxon>
        <taxon>Rapidithrix</taxon>
    </lineage>
</organism>
<keyword evidence="4 6" id="KW-0238">DNA-binding</keyword>
<evidence type="ECO:0000313" key="8">
    <source>
        <dbReference type="EMBL" id="MEN7550001.1"/>
    </source>
</evidence>
<proteinExistence type="inferred from homology"/>
<dbReference type="InterPro" id="IPR001207">
    <property type="entry name" value="Transposase_mutator"/>
</dbReference>
<dbReference type="GO" id="GO:0004803">
    <property type="term" value="F:transposase activity"/>
    <property type="evidence" value="ECO:0007669"/>
    <property type="project" value="UniProtKB-UniRule"/>
</dbReference>
<protein>
    <recommendedName>
        <fullName evidence="6">Mutator family transposase</fullName>
    </recommendedName>
</protein>
<keyword evidence="6" id="KW-0814">Transposable element</keyword>
<keyword evidence="3 6" id="KW-0815">Transposition</keyword>
<accession>A0AAW9SGL7</accession>
<keyword evidence="5 6" id="KW-0233">DNA recombination</keyword>
<dbReference type="PANTHER" id="PTHR33217:SF8">
    <property type="entry name" value="MUTATOR FAMILY TRANSPOSASE"/>
    <property type="match status" value="1"/>
</dbReference>
<comment type="similarity">
    <text evidence="2 6">Belongs to the transposase mutator family.</text>
</comment>
<sequence>MKKEDLFNDDFFKQFKNGDELSRFLNELQKRAVEKMLEGELDAHMGYRKNEQSENPNSRNGHTTKKIKNTFGESYIKVPRDRDGSFEPSSSARPFVFRRADGTLPISTLQGLENQACVKTKQHFIKKP</sequence>
<dbReference type="PANTHER" id="PTHR33217">
    <property type="entry name" value="TRANSPOSASE FOR INSERTION SEQUENCE ELEMENT IS1081"/>
    <property type="match status" value="1"/>
</dbReference>
<evidence type="ECO:0000256" key="7">
    <source>
        <dbReference type="SAM" id="MobiDB-lite"/>
    </source>
</evidence>
<dbReference type="Proteomes" id="UP001403385">
    <property type="component" value="Unassembled WGS sequence"/>
</dbReference>
<feature type="compositionally biased region" description="Basic and acidic residues" evidence="7">
    <location>
        <begin position="43"/>
        <end position="52"/>
    </location>
</feature>
<evidence type="ECO:0000313" key="9">
    <source>
        <dbReference type="Proteomes" id="UP001403385"/>
    </source>
</evidence>
<evidence type="ECO:0000256" key="2">
    <source>
        <dbReference type="ARBA" id="ARBA00010961"/>
    </source>
</evidence>
<evidence type="ECO:0000256" key="1">
    <source>
        <dbReference type="ARBA" id="ARBA00002190"/>
    </source>
</evidence>
<comment type="caution">
    <text evidence="8">The sequence shown here is derived from an EMBL/GenBank/DDBJ whole genome shotgun (WGS) entry which is preliminary data.</text>
</comment>
<comment type="function">
    <text evidence="1 6">Required for the transposition of the insertion element.</text>
</comment>
<reference evidence="8 9" key="1">
    <citation type="submission" date="2024-04" db="EMBL/GenBank/DDBJ databases">
        <title>Novel genus in family Flammeovirgaceae.</title>
        <authorList>
            <person name="Nguyen T.H."/>
            <person name="Vuong T.Q."/>
            <person name="Le H."/>
            <person name="Kim S.-G."/>
        </authorList>
    </citation>
    <scope>NUCLEOTIDE SEQUENCE [LARGE SCALE GENOMIC DNA]</scope>
    <source>
        <strain evidence="8 9">JCM 23209</strain>
    </source>
</reference>
<dbReference type="GO" id="GO:0006313">
    <property type="term" value="P:DNA transposition"/>
    <property type="evidence" value="ECO:0007669"/>
    <property type="project" value="UniProtKB-UniRule"/>
</dbReference>
<dbReference type="GO" id="GO:0003677">
    <property type="term" value="F:DNA binding"/>
    <property type="evidence" value="ECO:0007669"/>
    <property type="project" value="UniProtKB-UniRule"/>
</dbReference>
<keyword evidence="9" id="KW-1185">Reference proteome</keyword>
<evidence type="ECO:0000256" key="5">
    <source>
        <dbReference type="ARBA" id="ARBA00023172"/>
    </source>
</evidence>